<evidence type="ECO:0000313" key="2">
    <source>
        <dbReference type="EMBL" id="KAL0154857.1"/>
    </source>
</evidence>
<protein>
    <submittedName>
        <fullName evidence="2">Uncharacterized protein</fullName>
    </submittedName>
</protein>
<accession>A0ABD0N148</accession>
<feature type="non-terminal residue" evidence="2">
    <location>
        <position position="111"/>
    </location>
</feature>
<evidence type="ECO:0000313" key="3">
    <source>
        <dbReference type="Proteomes" id="UP001529510"/>
    </source>
</evidence>
<sequence>PSGERGRCRSPWGARVNARPCRSTTRTTTVTKTRSTRHGAHGAGPALTAGAEQRVGGAVEVTGWAGGGTETESAAAPERGVCPHARTATLCPPTSPHAQPRSPSSSPAKMK</sequence>
<keyword evidence="3" id="KW-1185">Reference proteome</keyword>
<dbReference type="Proteomes" id="UP001529510">
    <property type="component" value="Unassembled WGS sequence"/>
</dbReference>
<feature type="compositionally biased region" description="Low complexity" evidence="1">
    <location>
        <begin position="22"/>
        <end position="33"/>
    </location>
</feature>
<comment type="caution">
    <text evidence="2">The sequence shown here is derived from an EMBL/GenBank/DDBJ whole genome shotgun (WGS) entry which is preliminary data.</text>
</comment>
<proteinExistence type="predicted"/>
<name>A0ABD0N148_CIRMR</name>
<dbReference type="EMBL" id="JAMKFB020000025">
    <property type="protein sequence ID" value="KAL0154857.1"/>
    <property type="molecule type" value="Genomic_DNA"/>
</dbReference>
<feature type="compositionally biased region" description="Polar residues" evidence="1">
    <location>
        <begin position="101"/>
        <end position="111"/>
    </location>
</feature>
<dbReference type="AlphaFoldDB" id="A0ABD0N148"/>
<evidence type="ECO:0000256" key="1">
    <source>
        <dbReference type="SAM" id="MobiDB-lite"/>
    </source>
</evidence>
<feature type="region of interest" description="Disordered" evidence="1">
    <location>
        <begin position="85"/>
        <end position="111"/>
    </location>
</feature>
<feature type="non-terminal residue" evidence="2">
    <location>
        <position position="1"/>
    </location>
</feature>
<feature type="region of interest" description="Disordered" evidence="1">
    <location>
        <begin position="1"/>
        <end position="53"/>
    </location>
</feature>
<reference evidence="2 3" key="1">
    <citation type="submission" date="2024-05" db="EMBL/GenBank/DDBJ databases">
        <title>Genome sequencing and assembly of Indian major carp, Cirrhinus mrigala (Hamilton, 1822).</title>
        <authorList>
            <person name="Mohindra V."/>
            <person name="Chowdhury L.M."/>
            <person name="Lal K."/>
            <person name="Jena J.K."/>
        </authorList>
    </citation>
    <scope>NUCLEOTIDE SEQUENCE [LARGE SCALE GENOMIC DNA]</scope>
    <source>
        <strain evidence="2">CM1030</strain>
        <tissue evidence="2">Blood</tissue>
    </source>
</reference>
<gene>
    <name evidence="2" type="ORF">M9458_049120</name>
</gene>
<organism evidence="2 3">
    <name type="scientific">Cirrhinus mrigala</name>
    <name type="common">Mrigala</name>
    <dbReference type="NCBI Taxonomy" id="683832"/>
    <lineage>
        <taxon>Eukaryota</taxon>
        <taxon>Metazoa</taxon>
        <taxon>Chordata</taxon>
        <taxon>Craniata</taxon>
        <taxon>Vertebrata</taxon>
        <taxon>Euteleostomi</taxon>
        <taxon>Actinopterygii</taxon>
        <taxon>Neopterygii</taxon>
        <taxon>Teleostei</taxon>
        <taxon>Ostariophysi</taxon>
        <taxon>Cypriniformes</taxon>
        <taxon>Cyprinidae</taxon>
        <taxon>Labeoninae</taxon>
        <taxon>Labeonini</taxon>
        <taxon>Cirrhinus</taxon>
    </lineage>
</organism>